<dbReference type="Proteomes" id="UP000199503">
    <property type="component" value="Unassembled WGS sequence"/>
</dbReference>
<evidence type="ECO:0000313" key="5">
    <source>
        <dbReference type="Proteomes" id="UP000199503"/>
    </source>
</evidence>
<dbReference type="PANTHER" id="PTHR43975:SF2">
    <property type="entry name" value="EG:BACR7A4.14 PROTEIN-RELATED"/>
    <property type="match status" value="1"/>
</dbReference>
<organism evidence="4 5">
    <name type="scientific">Lentzea albida</name>
    <dbReference type="NCBI Taxonomy" id="65499"/>
    <lineage>
        <taxon>Bacteria</taxon>
        <taxon>Bacillati</taxon>
        <taxon>Actinomycetota</taxon>
        <taxon>Actinomycetes</taxon>
        <taxon>Pseudonocardiales</taxon>
        <taxon>Pseudonocardiaceae</taxon>
        <taxon>Lentzea</taxon>
    </lineage>
</organism>
<comment type="similarity">
    <text evidence="1">Belongs to the short-chain dehydrogenases/reductases (SDR) family.</text>
</comment>
<dbReference type="PRINTS" id="PR00081">
    <property type="entry name" value="GDHRDH"/>
</dbReference>
<evidence type="ECO:0000256" key="2">
    <source>
        <dbReference type="ARBA" id="ARBA00023002"/>
    </source>
</evidence>
<protein>
    <submittedName>
        <fullName evidence="4">NAD(P)-dependent dehydrogenase, short-chain alcohol dehydrogenase family</fullName>
    </submittedName>
</protein>
<dbReference type="Pfam" id="PF13561">
    <property type="entry name" value="adh_short_C2"/>
    <property type="match status" value="1"/>
</dbReference>
<dbReference type="Gene3D" id="3.40.50.720">
    <property type="entry name" value="NAD(P)-binding Rossmann-like Domain"/>
    <property type="match status" value="1"/>
</dbReference>
<keyword evidence="2" id="KW-0560">Oxidoreductase</keyword>
<dbReference type="OrthoDB" id="9803333at2"/>
<dbReference type="InterPro" id="IPR057326">
    <property type="entry name" value="KR_dom"/>
</dbReference>
<dbReference type="GO" id="GO:0016491">
    <property type="term" value="F:oxidoreductase activity"/>
    <property type="evidence" value="ECO:0007669"/>
    <property type="project" value="UniProtKB-KW"/>
</dbReference>
<feature type="domain" description="Ketoreductase" evidence="3">
    <location>
        <begin position="9"/>
        <end position="184"/>
    </location>
</feature>
<keyword evidence="5" id="KW-1185">Reference proteome</keyword>
<reference evidence="5" key="1">
    <citation type="submission" date="2016-10" db="EMBL/GenBank/DDBJ databases">
        <authorList>
            <person name="Varghese N."/>
            <person name="Submissions S."/>
        </authorList>
    </citation>
    <scope>NUCLEOTIDE SEQUENCE [LARGE SCALE GENOMIC DNA]</scope>
    <source>
        <strain evidence="5">DSM 44437</strain>
    </source>
</reference>
<evidence type="ECO:0000259" key="3">
    <source>
        <dbReference type="SMART" id="SM00822"/>
    </source>
</evidence>
<dbReference type="CDD" id="cd05233">
    <property type="entry name" value="SDR_c"/>
    <property type="match status" value="1"/>
</dbReference>
<evidence type="ECO:0000256" key="1">
    <source>
        <dbReference type="ARBA" id="ARBA00006484"/>
    </source>
</evidence>
<gene>
    <name evidence="4" type="ORF">SAMN04488000_116223</name>
</gene>
<dbReference type="InterPro" id="IPR002347">
    <property type="entry name" value="SDR_fam"/>
</dbReference>
<dbReference type="STRING" id="65499.SAMN04488000_116223"/>
<accession>A0A1H9UYB8</accession>
<dbReference type="PROSITE" id="PS00061">
    <property type="entry name" value="ADH_SHORT"/>
    <property type="match status" value="1"/>
</dbReference>
<dbReference type="RefSeq" id="WP_089922460.1">
    <property type="nucleotide sequence ID" value="NZ_FOFV01000016.1"/>
</dbReference>
<dbReference type="PRINTS" id="PR00080">
    <property type="entry name" value="SDRFAMILY"/>
</dbReference>
<dbReference type="SUPFAM" id="SSF51735">
    <property type="entry name" value="NAD(P)-binding Rossmann-fold domains"/>
    <property type="match status" value="1"/>
</dbReference>
<dbReference type="InterPro" id="IPR020904">
    <property type="entry name" value="Sc_DH/Rdtase_CS"/>
</dbReference>
<dbReference type="AlphaFoldDB" id="A0A1H9UYB8"/>
<proteinExistence type="inferred from homology"/>
<dbReference type="PANTHER" id="PTHR43975">
    <property type="entry name" value="ZGC:101858"/>
    <property type="match status" value="1"/>
</dbReference>
<sequence>MSDQPFEGQRVVVTGGGTGIGKHAAVEFAKLGAASVIITGRRKERLDEVAELHPNIVPVAADVTTAEGAQAVADAVETNGAKLDVLVHNAGIFRNTLAEYFDEKASNELLNINLLGPVRLTGALYQFLAKPGGNIVFVSSVAGHNPEPGAALYAASKAGMHSLTLTWARELAPLGIRVNAVAPAGVRTEVYAANGLNEEETDGIFATLADIMPLGRTGTVEDITPWITQLASPASSWVTGQIITIDGGQDLTAGTDHLFMSWFRSRIEGDAA</sequence>
<dbReference type="SMART" id="SM00822">
    <property type="entry name" value="PKS_KR"/>
    <property type="match status" value="1"/>
</dbReference>
<evidence type="ECO:0000313" key="4">
    <source>
        <dbReference type="EMBL" id="SES14339.1"/>
    </source>
</evidence>
<name>A0A1H9UYB8_9PSEU</name>
<dbReference type="EMBL" id="FOFV01000016">
    <property type="protein sequence ID" value="SES14339.1"/>
    <property type="molecule type" value="Genomic_DNA"/>
</dbReference>
<dbReference type="FunFam" id="3.40.50.720:FF:000084">
    <property type="entry name" value="Short-chain dehydrogenase reductase"/>
    <property type="match status" value="1"/>
</dbReference>
<dbReference type="InterPro" id="IPR036291">
    <property type="entry name" value="NAD(P)-bd_dom_sf"/>
</dbReference>